<evidence type="ECO:0000313" key="3">
    <source>
        <dbReference type="Proteomes" id="UP001348265"/>
    </source>
</evidence>
<name>A0ABU7WUC0_9ACTN</name>
<reference evidence="2 3" key="1">
    <citation type="submission" date="2023-08" db="EMBL/GenBank/DDBJ databases">
        <authorList>
            <person name="Sharma P."/>
            <person name="Verma V."/>
            <person name="Mohan M.K."/>
            <person name="Dubey A.K."/>
        </authorList>
    </citation>
    <scope>NUCLEOTIDE SEQUENCE [LARGE SCALE GENOMIC DNA]</scope>
    <source>
        <strain evidence="2 3">ADP4</strain>
    </source>
</reference>
<dbReference type="Proteomes" id="UP001348265">
    <property type="component" value="Unassembled WGS sequence"/>
</dbReference>
<dbReference type="InterPro" id="IPR051260">
    <property type="entry name" value="Diverse_substr_monoxygenases"/>
</dbReference>
<feature type="domain" description="Luciferase-like" evidence="1">
    <location>
        <begin position="3"/>
        <end position="238"/>
    </location>
</feature>
<accession>A0ABU7WUC0</accession>
<dbReference type="EMBL" id="JAVFKM010000008">
    <property type="protein sequence ID" value="MEF3115106.1"/>
    <property type="molecule type" value="Genomic_DNA"/>
</dbReference>
<evidence type="ECO:0000259" key="1">
    <source>
        <dbReference type="Pfam" id="PF00296"/>
    </source>
</evidence>
<gene>
    <name evidence="2" type="ORF">RB636_18210</name>
</gene>
<dbReference type="Pfam" id="PF00296">
    <property type="entry name" value="Bac_luciferase"/>
    <property type="match status" value="1"/>
</dbReference>
<dbReference type="RefSeq" id="WP_331787366.1">
    <property type="nucleotide sequence ID" value="NZ_JAVFKM010000008.1"/>
</dbReference>
<dbReference type="PANTHER" id="PTHR30011">
    <property type="entry name" value="ALKANESULFONATE MONOOXYGENASE-RELATED"/>
    <property type="match status" value="1"/>
</dbReference>
<dbReference type="Gene3D" id="3.20.20.30">
    <property type="entry name" value="Luciferase-like domain"/>
    <property type="match status" value="1"/>
</dbReference>
<dbReference type="PANTHER" id="PTHR30011:SF32">
    <property type="entry name" value="CONSERVED PROTEIN"/>
    <property type="match status" value="1"/>
</dbReference>
<protein>
    <submittedName>
        <fullName evidence="2">LLM class flavin-dependent oxidoreductase</fullName>
    </submittedName>
</protein>
<dbReference type="SUPFAM" id="SSF51679">
    <property type="entry name" value="Bacterial luciferase-like"/>
    <property type="match status" value="1"/>
</dbReference>
<sequence>MEFGLGLPTTVPDKDGPALASWARRAEDAGFASLGVIDRLVYDNYEPLTALAAAAAVTERVRLTTGILIAPYRTQTALLAKQAATVSALSGGRLVLGVAAGGREDDFQAVDATYHDRGRRLDAQLAELRDIWQGKGEVSGIGPELTTGQPQLLVGGHSAAAMRRAARLGDGWFCGGSSASAYGDLVARAREAWKEEGRAGRPRLVSLAYAALGPGARELAQAYLGDYYAFAGPFAQRIASMAVTDRQELVDLVQSYADLGCDELILMPCSADPRHLESLAEAVL</sequence>
<keyword evidence="3" id="KW-1185">Reference proteome</keyword>
<comment type="caution">
    <text evidence="2">The sequence shown here is derived from an EMBL/GenBank/DDBJ whole genome shotgun (WGS) entry which is preliminary data.</text>
</comment>
<organism evidence="2 3">
    <name type="scientific">Streptomyces chrestomyceticus</name>
    <dbReference type="NCBI Taxonomy" id="68185"/>
    <lineage>
        <taxon>Bacteria</taxon>
        <taxon>Bacillati</taxon>
        <taxon>Actinomycetota</taxon>
        <taxon>Actinomycetes</taxon>
        <taxon>Kitasatosporales</taxon>
        <taxon>Streptomycetaceae</taxon>
        <taxon>Streptomyces</taxon>
    </lineage>
</organism>
<evidence type="ECO:0000313" key="2">
    <source>
        <dbReference type="EMBL" id="MEF3115106.1"/>
    </source>
</evidence>
<dbReference type="InterPro" id="IPR011251">
    <property type="entry name" value="Luciferase-like_dom"/>
</dbReference>
<proteinExistence type="predicted"/>
<dbReference type="InterPro" id="IPR036661">
    <property type="entry name" value="Luciferase-like_sf"/>
</dbReference>